<evidence type="ECO:0000256" key="2">
    <source>
        <dbReference type="ARBA" id="ARBA00023125"/>
    </source>
</evidence>
<dbReference type="RefSeq" id="WP_104300639.1">
    <property type="nucleotide sequence ID" value="NZ_PSNX01000002.1"/>
</dbReference>
<dbReference type="Gene3D" id="1.10.10.60">
    <property type="entry name" value="Homeodomain-like"/>
    <property type="match status" value="1"/>
</dbReference>
<dbReference type="EMBL" id="PSNX01000002">
    <property type="protein sequence ID" value="PPE67735.1"/>
    <property type="molecule type" value="Genomic_DNA"/>
</dbReference>
<evidence type="ECO:0000313" key="7">
    <source>
        <dbReference type="EMBL" id="PPE67735.1"/>
    </source>
</evidence>
<reference evidence="7 8" key="1">
    <citation type="submission" date="2018-02" db="EMBL/GenBank/DDBJ databases">
        <title>Reclassifiation of [Polyangium] brachysporum DSM 7029 as Guopingzhaonella breviflexa gen. nov., sp. nov., a member of the family Comamonadaceae.</title>
        <authorList>
            <person name="Tang B."/>
        </authorList>
    </citation>
    <scope>NUCLEOTIDE SEQUENCE [LARGE SCALE GENOMIC DNA]</scope>
    <source>
        <strain evidence="7 8">BCRC 80649</strain>
    </source>
</reference>
<dbReference type="SUPFAM" id="SSF48498">
    <property type="entry name" value="Tetracyclin repressor-like, C-terminal domain"/>
    <property type="match status" value="1"/>
</dbReference>
<keyword evidence="3" id="KW-0804">Transcription</keyword>
<gene>
    <name evidence="7" type="ORF">C1704_02395</name>
</gene>
<keyword evidence="8" id="KW-1185">Reference proteome</keyword>
<accession>A0A2S5SY79</accession>
<feature type="region of interest" description="Disordered" evidence="5">
    <location>
        <begin position="1"/>
        <end position="23"/>
    </location>
</feature>
<dbReference type="Gene3D" id="1.10.357.10">
    <property type="entry name" value="Tetracycline Repressor, domain 2"/>
    <property type="match status" value="1"/>
</dbReference>
<evidence type="ECO:0000256" key="3">
    <source>
        <dbReference type="ARBA" id="ARBA00023163"/>
    </source>
</evidence>
<name>A0A2S5SY79_9BURK</name>
<dbReference type="InterPro" id="IPR001647">
    <property type="entry name" value="HTH_TetR"/>
</dbReference>
<dbReference type="GO" id="GO:0000976">
    <property type="term" value="F:transcription cis-regulatory region binding"/>
    <property type="evidence" value="ECO:0007669"/>
    <property type="project" value="TreeGrafter"/>
</dbReference>
<dbReference type="PANTHER" id="PTHR30055:SF223">
    <property type="entry name" value="HTH-TYPE TRANSCRIPTIONAL REGULATOR UIDR"/>
    <property type="match status" value="1"/>
</dbReference>
<keyword evidence="2 4" id="KW-0238">DNA-binding</keyword>
<comment type="caution">
    <text evidence="7">The sequence shown here is derived from an EMBL/GenBank/DDBJ whole genome shotgun (WGS) entry which is preliminary data.</text>
</comment>
<dbReference type="FunFam" id="1.10.10.60:FF:000141">
    <property type="entry name" value="TetR family transcriptional regulator"/>
    <property type="match status" value="1"/>
</dbReference>
<dbReference type="InterPro" id="IPR050109">
    <property type="entry name" value="HTH-type_TetR-like_transc_reg"/>
</dbReference>
<dbReference type="SUPFAM" id="SSF46689">
    <property type="entry name" value="Homeodomain-like"/>
    <property type="match status" value="1"/>
</dbReference>
<dbReference type="InterPro" id="IPR009057">
    <property type="entry name" value="Homeodomain-like_sf"/>
</dbReference>
<dbReference type="PROSITE" id="PS50977">
    <property type="entry name" value="HTH_TETR_2"/>
    <property type="match status" value="1"/>
</dbReference>
<keyword evidence="1" id="KW-0805">Transcription regulation</keyword>
<dbReference type="Pfam" id="PF16859">
    <property type="entry name" value="TetR_C_11"/>
    <property type="match status" value="1"/>
</dbReference>
<evidence type="ECO:0000256" key="4">
    <source>
        <dbReference type="PROSITE-ProRule" id="PRU00335"/>
    </source>
</evidence>
<evidence type="ECO:0000313" key="8">
    <source>
        <dbReference type="Proteomes" id="UP000238605"/>
    </source>
</evidence>
<feature type="domain" description="HTH tetR-type" evidence="6">
    <location>
        <begin position="21"/>
        <end position="81"/>
    </location>
</feature>
<dbReference type="InterPro" id="IPR036271">
    <property type="entry name" value="Tet_transcr_reg_TetR-rel_C_sf"/>
</dbReference>
<dbReference type="GO" id="GO:0003700">
    <property type="term" value="F:DNA-binding transcription factor activity"/>
    <property type="evidence" value="ECO:0007669"/>
    <property type="project" value="TreeGrafter"/>
</dbReference>
<sequence length="222" mass="24604">MPTSTPVATPDTEPARKRRKEARPQELLDAALQVFVEKGFAATKMEDVANLASVSKGTVYLYFPSKEELLKAVIRHNLSLTIAQGGDLVAQFPGSTHELLHLLAMTWWERVGETQASGIFKLIITEVRNFPEFAEFYAAEVIEPGRQLLKALLQRGIARGEFRAVPLDDTVHALIFPMLMLCLHKHSVGACSGDVATQDPRAFIHNHIDLMLHGLCCQPGQH</sequence>
<dbReference type="AlphaFoldDB" id="A0A2S5SY79"/>
<evidence type="ECO:0000259" key="6">
    <source>
        <dbReference type="PROSITE" id="PS50977"/>
    </source>
</evidence>
<dbReference type="InterPro" id="IPR011075">
    <property type="entry name" value="TetR_C"/>
</dbReference>
<proteinExistence type="predicted"/>
<dbReference type="Pfam" id="PF00440">
    <property type="entry name" value="TetR_N"/>
    <property type="match status" value="1"/>
</dbReference>
<dbReference type="Proteomes" id="UP000238605">
    <property type="component" value="Unassembled WGS sequence"/>
</dbReference>
<evidence type="ECO:0000256" key="5">
    <source>
        <dbReference type="SAM" id="MobiDB-lite"/>
    </source>
</evidence>
<dbReference type="PRINTS" id="PR00455">
    <property type="entry name" value="HTHTETR"/>
</dbReference>
<evidence type="ECO:0000256" key="1">
    <source>
        <dbReference type="ARBA" id="ARBA00023015"/>
    </source>
</evidence>
<feature type="DNA-binding region" description="H-T-H motif" evidence="4">
    <location>
        <begin position="44"/>
        <end position="63"/>
    </location>
</feature>
<protein>
    <submittedName>
        <fullName evidence="7">TetR family transcriptional regulator</fullName>
    </submittedName>
</protein>
<dbReference type="PANTHER" id="PTHR30055">
    <property type="entry name" value="HTH-TYPE TRANSCRIPTIONAL REGULATOR RUTR"/>
    <property type="match status" value="1"/>
</dbReference>
<dbReference type="OrthoDB" id="9809994at2"/>
<organism evidence="7 8">
    <name type="scientific">Caldimonas caldifontis</name>
    <dbReference type="NCBI Taxonomy" id="1452508"/>
    <lineage>
        <taxon>Bacteria</taxon>
        <taxon>Pseudomonadati</taxon>
        <taxon>Pseudomonadota</taxon>
        <taxon>Betaproteobacteria</taxon>
        <taxon>Burkholderiales</taxon>
        <taxon>Sphaerotilaceae</taxon>
        <taxon>Caldimonas</taxon>
    </lineage>
</organism>